<dbReference type="Proteomes" id="UP000030103">
    <property type="component" value="Unassembled WGS sequence"/>
</dbReference>
<comment type="caution">
    <text evidence="9">The sequence shown here is derived from an EMBL/GenBank/DDBJ whole genome shotgun (WGS) entry which is preliminary data.</text>
</comment>
<feature type="domain" description="ABC3 transporter permease C-terminal" evidence="7">
    <location>
        <begin position="289"/>
        <end position="402"/>
    </location>
</feature>
<dbReference type="STRING" id="28115.HQ47_06130"/>
<evidence type="ECO:0008006" key="11">
    <source>
        <dbReference type="Google" id="ProtNLM"/>
    </source>
</evidence>
<organism evidence="9 10">
    <name type="scientific">Porphyromonas macacae</name>
    <dbReference type="NCBI Taxonomy" id="28115"/>
    <lineage>
        <taxon>Bacteria</taxon>
        <taxon>Pseudomonadati</taxon>
        <taxon>Bacteroidota</taxon>
        <taxon>Bacteroidia</taxon>
        <taxon>Bacteroidales</taxon>
        <taxon>Porphyromonadaceae</taxon>
        <taxon>Porphyromonas</taxon>
    </lineage>
</organism>
<gene>
    <name evidence="9" type="ORF">HQ47_06130</name>
</gene>
<evidence type="ECO:0000256" key="6">
    <source>
        <dbReference type="SAM" id="Phobius"/>
    </source>
</evidence>
<feature type="transmembrane region" description="Helical" evidence="6">
    <location>
        <begin position="663"/>
        <end position="687"/>
    </location>
</feature>
<feature type="transmembrane region" description="Helical" evidence="6">
    <location>
        <begin position="417"/>
        <end position="438"/>
    </location>
</feature>
<evidence type="ECO:0000313" key="10">
    <source>
        <dbReference type="Proteomes" id="UP000030103"/>
    </source>
</evidence>
<feature type="transmembrane region" description="Helical" evidence="6">
    <location>
        <begin position="286"/>
        <end position="310"/>
    </location>
</feature>
<dbReference type="InterPro" id="IPR025857">
    <property type="entry name" value="MacB_PCD"/>
</dbReference>
<protein>
    <recommendedName>
        <fullName evidence="11">Macrolide export ATP-binding/permease protein MacB</fullName>
    </recommendedName>
</protein>
<accession>A0A0A2E9C5</accession>
<keyword evidence="5 6" id="KW-0472">Membrane</keyword>
<dbReference type="Pfam" id="PF02687">
    <property type="entry name" value="FtsX"/>
    <property type="match status" value="2"/>
</dbReference>
<keyword evidence="3 6" id="KW-0812">Transmembrane</keyword>
<comment type="subcellular location">
    <subcellularLocation>
        <location evidence="1">Cell membrane</location>
        <topology evidence="1">Multi-pass membrane protein</topology>
    </subcellularLocation>
</comment>
<dbReference type="InterPro" id="IPR003838">
    <property type="entry name" value="ABC3_permease_C"/>
</dbReference>
<feature type="transmembrane region" description="Helical" evidence="6">
    <location>
        <begin position="43"/>
        <end position="65"/>
    </location>
</feature>
<dbReference type="Pfam" id="PF12704">
    <property type="entry name" value="MacB_PCD"/>
    <property type="match status" value="1"/>
</dbReference>
<dbReference type="PANTHER" id="PTHR30572:SF18">
    <property type="entry name" value="ABC-TYPE MACROLIDE FAMILY EXPORT SYSTEM PERMEASE COMPONENT 2"/>
    <property type="match status" value="1"/>
</dbReference>
<evidence type="ECO:0000259" key="7">
    <source>
        <dbReference type="Pfam" id="PF02687"/>
    </source>
</evidence>
<dbReference type="GO" id="GO:0005886">
    <property type="term" value="C:plasma membrane"/>
    <property type="evidence" value="ECO:0007669"/>
    <property type="project" value="UniProtKB-SubCell"/>
</dbReference>
<evidence type="ECO:0000256" key="2">
    <source>
        <dbReference type="ARBA" id="ARBA00022475"/>
    </source>
</evidence>
<name>A0A0A2E9C5_9PORP</name>
<keyword evidence="4 6" id="KW-1133">Transmembrane helix</keyword>
<dbReference type="InterPro" id="IPR050250">
    <property type="entry name" value="Macrolide_Exporter_MacB"/>
</dbReference>
<feature type="domain" description="MacB-like periplasmic core" evidence="8">
    <location>
        <begin position="44"/>
        <end position="155"/>
    </location>
</feature>
<reference evidence="9 10" key="1">
    <citation type="submission" date="2014-09" db="EMBL/GenBank/DDBJ databases">
        <title>Draft Genome Sequence of Porphyromonas macacae COT-192_OH2859.</title>
        <authorList>
            <person name="Wallis C."/>
            <person name="Deusch O."/>
            <person name="O'Flynn C."/>
            <person name="Davis I."/>
            <person name="Horsfall A."/>
            <person name="Kirkwood N."/>
            <person name="Harris S."/>
            <person name="Eisen J.A."/>
            <person name="Coil D.A."/>
            <person name="Darling A.E."/>
            <person name="Jospin G."/>
            <person name="Alexiev A."/>
        </authorList>
    </citation>
    <scope>NUCLEOTIDE SEQUENCE [LARGE SCALE GENOMIC DNA]</scope>
    <source>
        <strain evidence="10">COT-192 OH2859</strain>
    </source>
</reference>
<feature type="transmembrane region" description="Helical" evidence="6">
    <location>
        <begin position="753"/>
        <end position="772"/>
    </location>
</feature>
<sequence length="790" mass="90400">MTASYIFGIIFVVPFSENNAILKDMFTHDLKMARRNLGRHCAQTLISIIGLAIGFTAFSFTASWIRYEKTFDTRITDADRIYLLIQGGKDKTVSWAMYTQIPLSHHLEMNYPEVEAATGVFVAVETIKTSATDSLLNIKTAYADSSFFKVFYPEWQTRRPRFVVDGSFFLSDKLIADNNLKGKITNENYIGSLPDVKHTNIAFQALKLKSRLFDLNDPHSWQQFGSLAFVKIRKGVDVKAFEKKISSLGSLQENAPETELKMIPLKKMHYTQPLEQTAIRYNHLRIFAVVSLLVTLGALFNFLMLFINSIKLRSRELTLRKANGAGEKNLLQYLFTEYLLLILISLFFGLMLSELLFVPFAKFSLITANRGFFFKMSLLYVAGVLILSFLAGWLPIRHFMRRGIQEILRPAYGGKGFKNSFTVISLWAQLSASILLIFCTTVMTMQLIHLNNNESAGFDRMNTHTVYNFNFDDEDPVTGDEIRSIAGVTDVIYFPQIFLPQNTWSTIKTTENNKSEKPRTVIYQAYDMGIPEDFIRFFKIKLVAGRCIHKGEEGACLINQAALKEWGEKDPVGKKLAGREVVGVIEDFYTASPTQPVSPTIYYGNFGSGGSVSKSFAFRCEKKDAPRIYEEIEKAYRKRGNYVLHKMYSMEEVYRGYMKSERYLLYLLSVMTGVAVLIAVFGIYSMITLSCNRRRKEIAIRKINGAGVREVMMLFFRQYFYVILCSVFFALPVGYYIMQRWVEQYTRQVTAGIWSYLSIITVVFIVVYMSIFSRVFKAARQNPAKTLKSE</sequence>
<evidence type="ECO:0000256" key="5">
    <source>
        <dbReference type="ARBA" id="ARBA00023136"/>
    </source>
</evidence>
<feature type="transmembrane region" description="Helical" evidence="6">
    <location>
        <begin position="372"/>
        <end position="396"/>
    </location>
</feature>
<keyword evidence="2" id="KW-1003">Cell membrane</keyword>
<feature type="transmembrane region" description="Helical" evidence="6">
    <location>
        <begin position="6"/>
        <end position="22"/>
    </location>
</feature>
<feature type="domain" description="ABC3 transporter permease C-terminal" evidence="7">
    <location>
        <begin position="670"/>
        <end position="783"/>
    </location>
</feature>
<keyword evidence="10" id="KW-1185">Reference proteome</keyword>
<feature type="transmembrane region" description="Helical" evidence="6">
    <location>
        <begin position="330"/>
        <end position="352"/>
    </location>
</feature>
<evidence type="ECO:0000259" key="8">
    <source>
        <dbReference type="Pfam" id="PF12704"/>
    </source>
</evidence>
<dbReference type="eggNOG" id="COG0577">
    <property type="taxonomic scope" value="Bacteria"/>
</dbReference>
<proteinExistence type="predicted"/>
<evidence type="ECO:0000256" key="1">
    <source>
        <dbReference type="ARBA" id="ARBA00004651"/>
    </source>
</evidence>
<evidence type="ECO:0000256" key="4">
    <source>
        <dbReference type="ARBA" id="ARBA00022989"/>
    </source>
</evidence>
<evidence type="ECO:0000256" key="3">
    <source>
        <dbReference type="ARBA" id="ARBA00022692"/>
    </source>
</evidence>
<evidence type="ECO:0000313" key="9">
    <source>
        <dbReference type="EMBL" id="KGN74040.1"/>
    </source>
</evidence>
<dbReference type="PANTHER" id="PTHR30572">
    <property type="entry name" value="MEMBRANE COMPONENT OF TRANSPORTER-RELATED"/>
    <property type="match status" value="1"/>
</dbReference>
<dbReference type="GO" id="GO:0022857">
    <property type="term" value="F:transmembrane transporter activity"/>
    <property type="evidence" value="ECO:0007669"/>
    <property type="project" value="TreeGrafter"/>
</dbReference>
<feature type="transmembrane region" description="Helical" evidence="6">
    <location>
        <begin position="719"/>
        <end position="738"/>
    </location>
</feature>
<dbReference type="AlphaFoldDB" id="A0A0A2E9C5"/>
<dbReference type="EMBL" id="JRFA01000016">
    <property type="protein sequence ID" value="KGN74040.1"/>
    <property type="molecule type" value="Genomic_DNA"/>
</dbReference>